<evidence type="ECO:0000313" key="2">
    <source>
        <dbReference type="Proteomes" id="UP000799438"/>
    </source>
</evidence>
<dbReference type="Gene3D" id="1.20.1280.50">
    <property type="match status" value="1"/>
</dbReference>
<dbReference type="EMBL" id="ML995499">
    <property type="protein sequence ID" value="KAF2137814.1"/>
    <property type="molecule type" value="Genomic_DNA"/>
</dbReference>
<proteinExistence type="predicted"/>
<gene>
    <name evidence="1" type="ORF">K452DRAFT_301547</name>
</gene>
<dbReference type="GeneID" id="54299950"/>
<dbReference type="Proteomes" id="UP000799438">
    <property type="component" value="Unassembled WGS sequence"/>
</dbReference>
<keyword evidence="2" id="KW-1185">Reference proteome</keyword>
<evidence type="ECO:0000313" key="1">
    <source>
        <dbReference type="EMBL" id="KAF2137814.1"/>
    </source>
</evidence>
<dbReference type="RefSeq" id="XP_033393529.1">
    <property type="nucleotide sequence ID" value="XM_033542453.1"/>
</dbReference>
<name>A0A6A6B3N3_9PEZI</name>
<sequence length="516" mass="59810">MPSFRDFRNVAVLEQFGRMGREPPGRDWKSIFNQLMHDPDAAYQRVPRLPNELWLLIFEQLPINFEEGDHGYTFDQLIDLLTVRRVSRPWYQLSMDTFIKAMMKRPFRITPVDLLFLDMVTDDGGPAVHTKELLFSSQFPSGRLLNILQKSLSNKKMTKGNDNWIKRLCQRYQVLQEGTTSVLHNGFQFRVPLLETILCKLPELVSIRVVNDHRLMMGLKAPDIIKGRLILEWVRKGLRYSKYSQLNYHLGNGTPVPFIICEALRGAQCRVQTLSLPLGYRNGILPVFTHEEMAAHAHRNGWELEKVPDFYLALDALTSSTTLRHLDLDLWFPHLFNSDLVRALADCSTLRSLCIRSRESIQFLQHMSLMNPQLPLTSFTVDLHQCTQDDDLESLFNMLILLGPTLMHLSIAISQRPQEDWNDLFQVLGNACQLDTLYFEFPVWRRHPSEPVRTANLPPITVAKRIRVSVYYDTPPPGDDGDRSMDVGFELRTPWSPSYHEVWNPPRIVRPDTQYL</sequence>
<dbReference type="AlphaFoldDB" id="A0A6A6B3N3"/>
<dbReference type="CDD" id="cd09917">
    <property type="entry name" value="F-box_SF"/>
    <property type="match status" value="1"/>
</dbReference>
<reference evidence="1" key="1">
    <citation type="journal article" date="2020" name="Stud. Mycol.">
        <title>101 Dothideomycetes genomes: a test case for predicting lifestyles and emergence of pathogens.</title>
        <authorList>
            <person name="Haridas S."/>
            <person name="Albert R."/>
            <person name="Binder M."/>
            <person name="Bloem J."/>
            <person name="Labutti K."/>
            <person name="Salamov A."/>
            <person name="Andreopoulos B."/>
            <person name="Baker S."/>
            <person name="Barry K."/>
            <person name="Bills G."/>
            <person name="Bluhm B."/>
            <person name="Cannon C."/>
            <person name="Castanera R."/>
            <person name="Culley D."/>
            <person name="Daum C."/>
            <person name="Ezra D."/>
            <person name="Gonzalez J."/>
            <person name="Henrissat B."/>
            <person name="Kuo A."/>
            <person name="Liang C."/>
            <person name="Lipzen A."/>
            <person name="Lutzoni F."/>
            <person name="Magnuson J."/>
            <person name="Mondo S."/>
            <person name="Nolan M."/>
            <person name="Ohm R."/>
            <person name="Pangilinan J."/>
            <person name="Park H.-J."/>
            <person name="Ramirez L."/>
            <person name="Alfaro M."/>
            <person name="Sun H."/>
            <person name="Tritt A."/>
            <person name="Yoshinaga Y."/>
            <person name="Zwiers L.-H."/>
            <person name="Turgeon B."/>
            <person name="Goodwin S."/>
            <person name="Spatafora J."/>
            <person name="Crous P."/>
            <person name="Grigoriev I."/>
        </authorList>
    </citation>
    <scope>NUCLEOTIDE SEQUENCE</scope>
    <source>
        <strain evidence="1">CBS 121167</strain>
    </source>
</reference>
<protein>
    <submittedName>
        <fullName evidence="1">Uncharacterized protein</fullName>
    </submittedName>
</protein>
<accession>A0A6A6B3N3</accession>
<organism evidence="1 2">
    <name type="scientific">Aplosporella prunicola CBS 121167</name>
    <dbReference type="NCBI Taxonomy" id="1176127"/>
    <lineage>
        <taxon>Eukaryota</taxon>
        <taxon>Fungi</taxon>
        <taxon>Dikarya</taxon>
        <taxon>Ascomycota</taxon>
        <taxon>Pezizomycotina</taxon>
        <taxon>Dothideomycetes</taxon>
        <taxon>Dothideomycetes incertae sedis</taxon>
        <taxon>Botryosphaeriales</taxon>
        <taxon>Aplosporellaceae</taxon>
        <taxon>Aplosporella</taxon>
    </lineage>
</organism>